<gene>
    <name evidence="6" type="ORF">PF011_g25849</name>
</gene>
<name>A0A6A3HTA8_9STRA</name>
<evidence type="ECO:0000313" key="7">
    <source>
        <dbReference type="Proteomes" id="UP000460718"/>
    </source>
</evidence>
<dbReference type="AlphaFoldDB" id="A0A6A3HTA8"/>
<comment type="subcellular location">
    <subcellularLocation>
        <location evidence="1">Secreted</location>
    </subcellularLocation>
</comment>
<organism evidence="6 7">
    <name type="scientific">Phytophthora fragariae</name>
    <dbReference type="NCBI Taxonomy" id="53985"/>
    <lineage>
        <taxon>Eukaryota</taxon>
        <taxon>Sar</taxon>
        <taxon>Stramenopiles</taxon>
        <taxon>Oomycota</taxon>
        <taxon>Peronosporomycetes</taxon>
        <taxon>Peronosporales</taxon>
        <taxon>Peronosporaceae</taxon>
        <taxon>Phytophthora</taxon>
    </lineage>
</organism>
<feature type="chain" id="PRO_5025603206" description="RxLR effector protein" evidence="5">
    <location>
        <begin position="24"/>
        <end position="505"/>
    </location>
</feature>
<protein>
    <recommendedName>
        <fullName evidence="8">RxLR effector protein</fullName>
    </recommendedName>
</protein>
<dbReference type="InterPro" id="IPR031825">
    <property type="entry name" value="RXLR"/>
</dbReference>
<comment type="caution">
    <text evidence="6">The sequence shown here is derived from an EMBL/GenBank/DDBJ whole genome shotgun (WGS) entry which is preliminary data.</text>
</comment>
<evidence type="ECO:0000256" key="2">
    <source>
        <dbReference type="ARBA" id="ARBA00010400"/>
    </source>
</evidence>
<proteinExistence type="inferred from homology"/>
<evidence type="ECO:0000256" key="1">
    <source>
        <dbReference type="ARBA" id="ARBA00004613"/>
    </source>
</evidence>
<evidence type="ECO:0000256" key="5">
    <source>
        <dbReference type="SAM" id="SignalP"/>
    </source>
</evidence>
<comment type="similarity">
    <text evidence="2">Belongs to the RxLR effector family.</text>
</comment>
<keyword evidence="4 5" id="KW-0732">Signal</keyword>
<dbReference type="Pfam" id="PF16810">
    <property type="entry name" value="RXLR"/>
    <property type="match status" value="1"/>
</dbReference>
<reference evidence="6 7" key="1">
    <citation type="submission" date="2018-09" db="EMBL/GenBank/DDBJ databases">
        <title>Genomic investigation of the strawberry pathogen Phytophthora fragariae indicates pathogenicity is determined by transcriptional variation in three key races.</title>
        <authorList>
            <person name="Adams T.M."/>
            <person name="Armitage A.D."/>
            <person name="Sobczyk M.K."/>
            <person name="Bates H.J."/>
            <person name="Dunwell J.M."/>
            <person name="Nellist C.F."/>
            <person name="Harrison R.J."/>
        </authorList>
    </citation>
    <scope>NUCLEOTIDE SEQUENCE [LARGE SCALE GENOMIC DNA]</scope>
    <source>
        <strain evidence="6 7">SCRP245</strain>
    </source>
</reference>
<evidence type="ECO:0000256" key="3">
    <source>
        <dbReference type="ARBA" id="ARBA00022525"/>
    </source>
</evidence>
<dbReference type="Proteomes" id="UP000460718">
    <property type="component" value="Unassembled WGS sequence"/>
</dbReference>
<feature type="signal peptide" evidence="5">
    <location>
        <begin position="1"/>
        <end position="23"/>
    </location>
</feature>
<accession>A0A6A3HTA8</accession>
<evidence type="ECO:0000256" key="4">
    <source>
        <dbReference type="ARBA" id="ARBA00022729"/>
    </source>
</evidence>
<sequence>MRLTSFLVLATTALLAFVDIVSAETTITRNTPAAIHSNSDNVNELSAPKRMLRTHDEDYEERAGPEKLTGLITSGAAKMADSDMLNSHLLLKTNGVQFLKELKLGDDIATALQSSKMDTLATYVNLFNKKHPDSKISVIRTLTAHYGDDAVARALVVATENGNTVERVSQLRRDQLVDCQKSVDDVFNLLKLRDNDYAALSTRKLEVLEDYIRFVNTKTNGQESLAKAFTAGFGGERNVALILRAATTDTFARKKALELEDSLIKLWLSSGYKPERVLKTLRLDKDITRALKNVNLWTLGKYITAFNTNHPNNKMSTFGTLTAHYGDDAVSEALRSAMRALDTKKMAIRLQTEQLDDWFTSGKSVDDVFNLLKLGDDGFAFISSPKLDRLDDYIKFVNSKASGQTTLLQALKSGFGERELAVNLVQANTYARGSAGAKAKPLQEAQFTQWLDEGYDSISVLTNLFNVDETKLNTASLDAKTVASQFKQFYERANGVPTNVQPRRP</sequence>
<evidence type="ECO:0000313" key="6">
    <source>
        <dbReference type="EMBL" id="KAE8971925.1"/>
    </source>
</evidence>
<evidence type="ECO:0008006" key="8">
    <source>
        <dbReference type="Google" id="ProtNLM"/>
    </source>
</evidence>
<keyword evidence="3" id="KW-0964">Secreted</keyword>
<dbReference type="EMBL" id="QXFW01003258">
    <property type="protein sequence ID" value="KAE8971925.1"/>
    <property type="molecule type" value="Genomic_DNA"/>
</dbReference>